<dbReference type="InterPro" id="IPR006089">
    <property type="entry name" value="Acyl-CoA_DH_CS"/>
</dbReference>
<dbReference type="GO" id="GO:0006552">
    <property type="term" value="P:L-leucine catabolic process"/>
    <property type="evidence" value="ECO:0007669"/>
    <property type="project" value="UniProtKB-UniPathway"/>
</dbReference>
<dbReference type="OrthoDB" id="9988775at2759"/>
<dbReference type="PANTHER" id="PTHR43884:SF12">
    <property type="entry name" value="ISOVALERYL-COA DEHYDROGENASE, MITOCHONDRIAL-RELATED"/>
    <property type="match status" value="1"/>
</dbReference>
<dbReference type="FunFam" id="1.20.140.10:FF:000003">
    <property type="entry name" value="isovaleryl-CoA dehydrogenase, mitochondrial"/>
    <property type="match status" value="1"/>
</dbReference>
<dbReference type="Pfam" id="PF00441">
    <property type="entry name" value="Acyl-CoA_dh_1"/>
    <property type="match status" value="1"/>
</dbReference>
<evidence type="ECO:0000256" key="1">
    <source>
        <dbReference type="ARBA" id="ARBA00001974"/>
    </source>
</evidence>
<dbReference type="InterPro" id="IPR036250">
    <property type="entry name" value="AcylCo_DH-like_C"/>
</dbReference>
<evidence type="ECO:0000259" key="25">
    <source>
        <dbReference type="Pfam" id="PF02771"/>
    </source>
</evidence>
<evidence type="ECO:0000256" key="15">
    <source>
        <dbReference type="ARBA" id="ARBA00047736"/>
    </source>
</evidence>
<dbReference type="Pfam" id="PF02771">
    <property type="entry name" value="Acyl-CoA_dh_N"/>
    <property type="match status" value="1"/>
</dbReference>
<evidence type="ECO:0000256" key="10">
    <source>
        <dbReference type="ARBA" id="ARBA00022946"/>
    </source>
</evidence>
<dbReference type="Pfam" id="PF02770">
    <property type="entry name" value="Acyl-CoA_dh_M"/>
    <property type="match status" value="1"/>
</dbReference>
<comment type="catalytic activity">
    <reaction evidence="17">
        <text>hexanoyl-CoA + oxidized [electron-transfer flavoprotein] + H(+) = (2E)-hexenoyl-CoA + reduced [electron-transfer flavoprotein]</text>
        <dbReference type="Rhea" id="RHEA:43464"/>
        <dbReference type="Rhea" id="RHEA-COMP:10685"/>
        <dbReference type="Rhea" id="RHEA-COMP:10686"/>
        <dbReference type="ChEBI" id="CHEBI:15378"/>
        <dbReference type="ChEBI" id="CHEBI:57692"/>
        <dbReference type="ChEBI" id="CHEBI:58307"/>
        <dbReference type="ChEBI" id="CHEBI:62077"/>
        <dbReference type="ChEBI" id="CHEBI:62620"/>
    </reaction>
</comment>
<accession>A0A2J7RJE9</accession>
<feature type="domain" description="Acyl-CoA oxidase/dehydrogenase middle" evidence="24">
    <location>
        <begin position="162"/>
        <end position="259"/>
    </location>
</feature>
<comment type="catalytic activity">
    <reaction evidence="15">
        <text>butanoyl-CoA + oxidized [electron-transfer flavoprotein] + H(+) = (2E)-butenoyl-CoA + reduced [electron-transfer flavoprotein]</text>
        <dbReference type="Rhea" id="RHEA:24004"/>
        <dbReference type="Rhea" id="RHEA-COMP:10685"/>
        <dbReference type="Rhea" id="RHEA-COMP:10686"/>
        <dbReference type="ChEBI" id="CHEBI:15378"/>
        <dbReference type="ChEBI" id="CHEBI:57332"/>
        <dbReference type="ChEBI" id="CHEBI:57371"/>
        <dbReference type="ChEBI" id="CHEBI:57692"/>
        <dbReference type="ChEBI" id="CHEBI:58307"/>
        <dbReference type="EC" id="1.3.8.1"/>
    </reaction>
</comment>
<feature type="binding site" evidence="21">
    <location>
        <begin position="407"/>
        <end position="409"/>
    </location>
    <ligand>
        <name>FAD</name>
        <dbReference type="ChEBI" id="CHEBI:57692"/>
    </ligand>
</feature>
<dbReference type="Gene3D" id="1.10.540.10">
    <property type="entry name" value="Acyl-CoA dehydrogenase/oxidase, N-terminal domain"/>
    <property type="match status" value="1"/>
</dbReference>
<dbReference type="InterPro" id="IPR006091">
    <property type="entry name" value="Acyl-CoA_Oxase/DH_mid-dom"/>
</dbReference>
<dbReference type="InterPro" id="IPR034183">
    <property type="entry name" value="IVD"/>
</dbReference>
<evidence type="ECO:0000256" key="18">
    <source>
        <dbReference type="ARBA" id="ARBA00052875"/>
    </source>
</evidence>
<evidence type="ECO:0000256" key="6">
    <source>
        <dbReference type="ARBA" id="ARBA00012046"/>
    </source>
</evidence>
<evidence type="ECO:0000259" key="24">
    <source>
        <dbReference type="Pfam" id="PF02770"/>
    </source>
</evidence>
<feature type="binding site" evidence="21">
    <location>
        <begin position="378"/>
        <end position="382"/>
    </location>
    <ligand>
        <name>FAD</name>
        <dbReference type="ChEBI" id="CHEBI:57692"/>
    </ligand>
</feature>
<evidence type="ECO:0000256" key="14">
    <source>
        <dbReference type="ARBA" id="ARBA00045583"/>
    </source>
</evidence>
<dbReference type="FunFam" id="2.40.110.10:FF:000004">
    <property type="entry name" value="Isovaleryl-CoA dehydrogenase, mitochondrial"/>
    <property type="match status" value="1"/>
</dbReference>
<dbReference type="Proteomes" id="UP000235965">
    <property type="component" value="Unassembled WGS sequence"/>
</dbReference>
<dbReference type="InterPro" id="IPR013786">
    <property type="entry name" value="AcylCoA_DH/ox_N"/>
</dbReference>
<feature type="domain" description="Acyl-CoA dehydrogenase/oxidase C-terminal" evidence="23">
    <location>
        <begin position="271"/>
        <end position="419"/>
    </location>
</feature>
<evidence type="ECO:0000256" key="3">
    <source>
        <dbReference type="ARBA" id="ARBA00004898"/>
    </source>
</evidence>
<organism evidence="26 27">
    <name type="scientific">Cryptotermes secundus</name>
    <dbReference type="NCBI Taxonomy" id="105785"/>
    <lineage>
        <taxon>Eukaryota</taxon>
        <taxon>Metazoa</taxon>
        <taxon>Ecdysozoa</taxon>
        <taxon>Arthropoda</taxon>
        <taxon>Hexapoda</taxon>
        <taxon>Insecta</taxon>
        <taxon>Pterygota</taxon>
        <taxon>Neoptera</taxon>
        <taxon>Polyneoptera</taxon>
        <taxon>Dictyoptera</taxon>
        <taxon>Blattodea</taxon>
        <taxon>Blattoidea</taxon>
        <taxon>Termitoidae</taxon>
        <taxon>Kalotermitidae</taxon>
        <taxon>Cryptotermitinae</taxon>
        <taxon>Cryptotermes</taxon>
    </lineage>
</organism>
<evidence type="ECO:0000256" key="4">
    <source>
        <dbReference type="ARBA" id="ARBA00009347"/>
    </source>
</evidence>
<feature type="binding site" evidence="20">
    <location>
        <position position="275"/>
    </location>
    <ligand>
        <name>substrate</name>
    </ligand>
</feature>
<dbReference type="STRING" id="105785.A0A2J7RJE9"/>
<dbReference type="EMBL" id="NEVH01002992">
    <property type="protein sequence ID" value="PNF40955.1"/>
    <property type="molecule type" value="Genomic_DNA"/>
</dbReference>
<dbReference type="InterPro" id="IPR009075">
    <property type="entry name" value="AcylCo_DH/oxidase_C"/>
</dbReference>
<dbReference type="AlphaFoldDB" id="A0A2J7RJE9"/>
<feature type="binding site" evidence="21">
    <location>
        <position position="321"/>
    </location>
    <ligand>
        <name>FAD</name>
        <dbReference type="ChEBI" id="CHEBI:57692"/>
    </ligand>
</feature>
<dbReference type="GO" id="GO:0050660">
    <property type="term" value="F:flavin adenine dinucleotide binding"/>
    <property type="evidence" value="ECO:0007669"/>
    <property type="project" value="InterPro"/>
</dbReference>
<comment type="subcellular location">
    <subcellularLocation>
        <location evidence="2">Mitochondrion</location>
    </subcellularLocation>
</comment>
<reference evidence="26 27" key="1">
    <citation type="submission" date="2017-12" db="EMBL/GenBank/DDBJ databases">
        <title>Hemimetabolous genomes reveal molecular basis of termite eusociality.</title>
        <authorList>
            <person name="Harrison M.C."/>
            <person name="Jongepier E."/>
            <person name="Robertson H.M."/>
            <person name="Arning N."/>
            <person name="Bitard-Feildel T."/>
            <person name="Chao H."/>
            <person name="Childers C.P."/>
            <person name="Dinh H."/>
            <person name="Doddapaneni H."/>
            <person name="Dugan S."/>
            <person name="Gowin J."/>
            <person name="Greiner C."/>
            <person name="Han Y."/>
            <person name="Hu H."/>
            <person name="Hughes D.S.T."/>
            <person name="Huylmans A.-K."/>
            <person name="Kemena C."/>
            <person name="Kremer L.P.M."/>
            <person name="Lee S.L."/>
            <person name="Lopez-Ezquerra A."/>
            <person name="Mallet L."/>
            <person name="Monroy-Kuhn J.M."/>
            <person name="Moser A."/>
            <person name="Murali S.C."/>
            <person name="Muzny D.M."/>
            <person name="Otani S."/>
            <person name="Piulachs M.-D."/>
            <person name="Poelchau M."/>
            <person name="Qu J."/>
            <person name="Schaub F."/>
            <person name="Wada-Katsumata A."/>
            <person name="Worley K.C."/>
            <person name="Xie Q."/>
            <person name="Ylla G."/>
            <person name="Poulsen M."/>
            <person name="Gibbs R.A."/>
            <person name="Schal C."/>
            <person name="Richards S."/>
            <person name="Belles X."/>
            <person name="Korb J."/>
            <person name="Bornberg-Bauer E."/>
        </authorList>
    </citation>
    <scope>NUCLEOTIDE SEQUENCE [LARGE SCALE GENOMIC DNA]</scope>
    <source>
        <tissue evidence="26">Whole body</tissue>
    </source>
</reference>
<dbReference type="UniPathway" id="UPA00363">
    <property type="reaction ID" value="UER00860"/>
</dbReference>
<dbReference type="PROSITE" id="PS00072">
    <property type="entry name" value="ACYL_COA_DH_1"/>
    <property type="match status" value="1"/>
</dbReference>
<feature type="binding site" evidence="21">
    <location>
        <begin position="163"/>
        <end position="172"/>
    </location>
    <ligand>
        <name>FAD</name>
        <dbReference type="ChEBI" id="CHEBI:57692"/>
    </ligand>
</feature>
<evidence type="ECO:0000256" key="20">
    <source>
        <dbReference type="PIRSR" id="PIRSR634183-2"/>
    </source>
</evidence>
<dbReference type="EMBL" id="NEVH01002992">
    <property type="protein sequence ID" value="PNF40953.1"/>
    <property type="molecule type" value="Genomic_DNA"/>
</dbReference>
<evidence type="ECO:0000256" key="11">
    <source>
        <dbReference type="ARBA" id="ARBA00023002"/>
    </source>
</evidence>
<evidence type="ECO:0000259" key="23">
    <source>
        <dbReference type="Pfam" id="PF00441"/>
    </source>
</evidence>
<comment type="similarity">
    <text evidence="4 22">Belongs to the acyl-CoA dehydrogenase family.</text>
</comment>
<evidence type="ECO:0000256" key="22">
    <source>
        <dbReference type="RuleBase" id="RU362125"/>
    </source>
</evidence>
<comment type="cofactor">
    <cofactor evidence="1 21 22">
        <name>FAD</name>
        <dbReference type="ChEBI" id="CHEBI:57692"/>
    </cofactor>
</comment>
<name>A0A2J7RJE9_9NEOP</name>
<dbReference type="InterPro" id="IPR046373">
    <property type="entry name" value="Acyl-CoA_Oxase/DH_mid-dom_sf"/>
</dbReference>
<evidence type="ECO:0000256" key="13">
    <source>
        <dbReference type="ARBA" id="ARBA00031895"/>
    </source>
</evidence>
<evidence type="ECO:0000256" key="7">
    <source>
        <dbReference type="ARBA" id="ARBA00018258"/>
    </source>
</evidence>
<keyword evidence="8 22" id="KW-0285">Flavoprotein</keyword>
<dbReference type="SUPFAM" id="SSF47203">
    <property type="entry name" value="Acyl-CoA dehydrogenase C-terminal domain-like"/>
    <property type="match status" value="1"/>
</dbReference>
<evidence type="ECO:0000256" key="5">
    <source>
        <dbReference type="ARBA" id="ARBA00012044"/>
    </source>
</evidence>
<dbReference type="EC" id="1.3.8.4" evidence="5"/>
<evidence type="ECO:0000256" key="8">
    <source>
        <dbReference type="ARBA" id="ARBA00022630"/>
    </source>
</evidence>
<proteinExistence type="inferred from homology"/>
<evidence type="ECO:0000256" key="9">
    <source>
        <dbReference type="ARBA" id="ARBA00022827"/>
    </source>
</evidence>
<dbReference type="GO" id="GO:0005739">
    <property type="term" value="C:mitochondrion"/>
    <property type="evidence" value="ECO:0007669"/>
    <property type="project" value="UniProtKB-SubCell"/>
</dbReference>
<dbReference type="FunFam" id="1.10.540.10:FF:000007">
    <property type="entry name" value="Isovaleryl-CoA dehydrogenase, mitochondrial"/>
    <property type="match status" value="1"/>
</dbReference>
<dbReference type="InterPro" id="IPR037069">
    <property type="entry name" value="AcylCoA_DH/ox_N_sf"/>
</dbReference>
<evidence type="ECO:0000256" key="19">
    <source>
        <dbReference type="PIRSR" id="PIRSR634183-1"/>
    </source>
</evidence>
<comment type="pathway">
    <text evidence="3">Amino-acid degradation; L-leucine degradation; (S)-3-hydroxy-3-methylglutaryl-CoA from 3-isovaleryl-CoA: step 1/3.</text>
</comment>
<dbReference type="FunCoup" id="A0A2J7RJE9">
    <property type="interactions" value="1537"/>
</dbReference>
<comment type="catalytic activity">
    <reaction evidence="18">
        <text>3-methylbutanoyl-CoA + oxidized [electron-transfer flavoprotein] + H(+) = 3-methylbut-2-enoyl-CoA + reduced [electron-transfer flavoprotein]</text>
        <dbReference type="Rhea" id="RHEA:12276"/>
        <dbReference type="Rhea" id="RHEA-COMP:10685"/>
        <dbReference type="Rhea" id="RHEA-COMP:10686"/>
        <dbReference type="ChEBI" id="CHEBI:15378"/>
        <dbReference type="ChEBI" id="CHEBI:57344"/>
        <dbReference type="ChEBI" id="CHEBI:57345"/>
        <dbReference type="ChEBI" id="CHEBI:57692"/>
        <dbReference type="ChEBI" id="CHEBI:58307"/>
        <dbReference type="EC" id="1.3.8.4"/>
    </reaction>
</comment>
<feature type="binding site" evidence="21">
    <location>
        <position position="310"/>
    </location>
    <ligand>
        <name>FAD</name>
        <dbReference type="ChEBI" id="CHEBI:57692"/>
    </ligand>
</feature>
<dbReference type="InterPro" id="IPR009100">
    <property type="entry name" value="AcylCoA_DH/oxidase_NM_dom_sf"/>
</dbReference>
<gene>
    <name evidence="26" type="primary">Ivd_1</name>
    <name evidence="26" type="ORF">B7P43_G08855</name>
</gene>
<evidence type="ECO:0000256" key="12">
    <source>
        <dbReference type="ARBA" id="ARBA00023128"/>
    </source>
</evidence>
<dbReference type="SUPFAM" id="SSF56645">
    <property type="entry name" value="Acyl-CoA dehydrogenase NM domain-like"/>
    <property type="match status" value="1"/>
</dbReference>
<feature type="binding site" evidence="20">
    <location>
        <begin position="282"/>
        <end position="285"/>
    </location>
    <ligand>
        <name>substrate</name>
    </ligand>
</feature>
<dbReference type="Gene3D" id="2.40.110.10">
    <property type="entry name" value="Butyryl-CoA Dehydrogenase, subunit A, domain 2"/>
    <property type="match status" value="1"/>
</dbReference>
<feature type="active site" description="Proton acceptor" evidence="19">
    <location>
        <position position="284"/>
    </location>
</feature>
<dbReference type="GO" id="GO:0008470">
    <property type="term" value="F:3-methylbutanoyl-CoA dehydrogenase activity"/>
    <property type="evidence" value="ECO:0007669"/>
    <property type="project" value="UniProtKB-EC"/>
</dbReference>
<evidence type="ECO:0000313" key="26">
    <source>
        <dbReference type="EMBL" id="PNF40955.1"/>
    </source>
</evidence>
<dbReference type="PROSITE" id="PS00073">
    <property type="entry name" value="ACYL_COA_DH_2"/>
    <property type="match status" value="1"/>
</dbReference>
<dbReference type="CDD" id="cd01156">
    <property type="entry name" value="IVD"/>
    <property type="match status" value="1"/>
</dbReference>
<keyword evidence="9 21" id="KW-0274">FAD</keyword>
<evidence type="ECO:0000256" key="21">
    <source>
        <dbReference type="PIRSR" id="PIRSR634183-3"/>
    </source>
</evidence>
<sequence length="424" mass="46588">MAVTKAVMVNSVCSILSRVVTVVQASRRSLSDYCSIDEPIFGLSEEQKQLRQTVFNFAQKELATKAYEIDKKNGFSALPKFWRQLGELGTLGPTVSSEYGGSELGYLSHVVIMEELSRASAAIGLSYAAHSNLCVNQIFRHGTQKQKEKYLPKLCSGEYIGALAMSEPGSGSDVASMKLKAERKADYYVLNGSKFWITNGPDADVSVVYARTDPTATKQQHGISTFIVEKGFEGFRAGQKLDKLGMRGSNTAELIFEDCKVPAENLLGEKNKGIYVLLSGLDFERLILSGGPLGIMQACCDVTFRYVHERKQFNKRIGEFQLLQGKIADMYTALSACRSYLYNVARACDGGHVNKKDCAGVYLYLSEKATQLGLDCIQCLGGNGYVNDYPAGRLLRDAKLYEIGGGTSEIRRLVIGRSLNSEYS</sequence>
<dbReference type="InParanoid" id="A0A2J7RJE9"/>
<dbReference type="Gene3D" id="1.20.140.10">
    <property type="entry name" value="Butyryl-CoA Dehydrogenase, subunit A, domain 3"/>
    <property type="match status" value="1"/>
</dbReference>
<feature type="domain" description="Acyl-CoA dehydrogenase/oxidase N-terminal" evidence="25">
    <location>
        <begin position="44"/>
        <end position="158"/>
    </location>
</feature>
<feature type="binding site" evidence="20">
    <location>
        <begin position="405"/>
        <end position="406"/>
    </location>
    <ligand>
        <name>substrate</name>
    </ligand>
</feature>
<feature type="binding site" evidence="20">
    <location>
        <position position="172"/>
    </location>
    <ligand>
        <name>substrate</name>
    </ligand>
</feature>
<evidence type="ECO:0000256" key="16">
    <source>
        <dbReference type="ARBA" id="ARBA00048345"/>
    </source>
</evidence>
<feature type="binding site" evidence="21">
    <location>
        <begin position="196"/>
        <end position="198"/>
    </location>
    <ligand>
        <name>FAD</name>
        <dbReference type="ChEBI" id="CHEBI:57692"/>
    </ligand>
</feature>
<keyword evidence="11 22" id="KW-0560">Oxidoreductase</keyword>
<keyword evidence="12" id="KW-0496">Mitochondrion</keyword>
<evidence type="ECO:0000256" key="17">
    <source>
        <dbReference type="ARBA" id="ARBA00048375"/>
    </source>
</evidence>
<keyword evidence="10" id="KW-0809">Transit peptide</keyword>
<protein>
    <recommendedName>
        <fullName evidence="7">Isovaleryl-CoA dehydrogenase, mitochondrial</fullName>
        <ecNumber evidence="6">1.3.8.1</ecNumber>
        <ecNumber evidence="5">1.3.8.4</ecNumber>
    </recommendedName>
    <alternativeName>
        <fullName evidence="13">Butyryl-CoA dehydrogenase</fullName>
    </alternativeName>
</protein>
<evidence type="ECO:0000256" key="2">
    <source>
        <dbReference type="ARBA" id="ARBA00004173"/>
    </source>
</evidence>
<comment type="caution">
    <text evidence="26">The sequence shown here is derived from an EMBL/GenBank/DDBJ whole genome shotgun (WGS) entry which is preliminary data.</text>
</comment>
<comment type="catalytic activity">
    <reaction evidence="16">
        <text>pentanoyl-CoA + oxidized [electron-transfer flavoprotein] + H(+) = (2E)-pentenoyl-CoA + reduced [electron-transfer flavoprotein]</text>
        <dbReference type="Rhea" id="RHEA:43456"/>
        <dbReference type="Rhea" id="RHEA-COMP:10685"/>
        <dbReference type="Rhea" id="RHEA-COMP:10686"/>
        <dbReference type="ChEBI" id="CHEBI:15378"/>
        <dbReference type="ChEBI" id="CHEBI:57389"/>
        <dbReference type="ChEBI" id="CHEBI:57692"/>
        <dbReference type="ChEBI" id="CHEBI:58307"/>
        <dbReference type="ChEBI" id="CHEBI:86160"/>
    </reaction>
</comment>
<evidence type="ECO:0000313" key="27">
    <source>
        <dbReference type="Proteomes" id="UP000235965"/>
    </source>
</evidence>
<dbReference type="PANTHER" id="PTHR43884">
    <property type="entry name" value="ACYL-COA DEHYDROGENASE"/>
    <property type="match status" value="1"/>
</dbReference>
<keyword evidence="27" id="KW-1185">Reference proteome</keyword>
<comment type="function">
    <text evidence="14">Catalyzes the conversion of isovaleryl-CoA/3-methylbutanoyl-CoA to 3-methylbut-2-enoyl-CoA as an intermediate step in the leucine (Leu) catabolic pathway. To a lesser extent, is also able to catalyze the oxidation of other saturated short-chain acyl-CoA thioesters as pentanoyl-CoA, hexenoyl-CoA and butenoyl-CoA.</text>
</comment>
<dbReference type="EC" id="1.3.8.1" evidence="6"/>